<gene>
    <name evidence="16 17" type="primary">ftsW</name>
    <name evidence="17" type="ORF">JHD44_14065</name>
</gene>
<evidence type="ECO:0000256" key="9">
    <source>
        <dbReference type="ARBA" id="ARBA00022984"/>
    </source>
</evidence>
<name>A0ABS0ZDS2_9GAMM</name>
<comment type="similarity">
    <text evidence="14 16">Belongs to the SEDS family. FtsW subfamily.</text>
</comment>
<comment type="caution">
    <text evidence="17">The sequence shown here is derived from an EMBL/GenBank/DDBJ whole genome shotgun (WGS) entry which is preliminary data.</text>
</comment>
<evidence type="ECO:0000256" key="2">
    <source>
        <dbReference type="ARBA" id="ARBA00004752"/>
    </source>
</evidence>
<dbReference type="HAMAP" id="MF_00913">
    <property type="entry name" value="PGT_FtsW_proteobact"/>
    <property type="match status" value="1"/>
</dbReference>
<evidence type="ECO:0000256" key="5">
    <source>
        <dbReference type="ARBA" id="ARBA00022676"/>
    </source>
</evidence>
<keyword evidence="11 16" id="KW-0472">Membrane</keyword>
<dbReference type="InterPro" id="IPR013437">
    <property type="entry name" value="FtsW"/>
</dbReference>
<dbReference type="PANTHER" id="PTHR30474">
    <property type="entry name" value="CELL CYCLE PROTEIN"/>
    <property type="match status" value="1"/>
</dbReference>
<evidence type="ECO:0000313" key="17">
    <source>
        <dbReference type="EMBL" id="MBJ7551817.1"/>
    </source>
</evidence>
<keyword evidence="6 16" id="KW-0808">Transferase</keyword>
<dbReference type="PANTHER" id="PTHR30474:SF2">
    <property type="entry name" value="PEPTIDOGLYCAN GLYCOSYLTRANSFERASE FTSW-RELATED"/>
    <property type="match status" value="1"/>
</dbReference>
<proteinExistence type="inferred from homology"/>
<keyword evidence="9 16" id="KW-0573">Peptidoglycan synthesis</keyword>
<keyword evidence="3 16" id="KW-1003">Cell membrane</keyword>
<evidence type="ECO:0000256" key="3">
    <source>
        <dbReference type="ARBA" id="ARBA00022475"/>
    </source>
</evidence>
<dbReference type="NCBIfam" id="TIGR02614">
    <property type="entry name" value="ftsW"/>
    <property type="match status" value="1"/>
</dbReference>
<keyword evidence="18" id="KW-1185">Reference proteome</keyword>
<dbReference type="Pfam" id="PF01098">
    <property type="entry name" value="FTSW_RODA_SPOVE"/>
    <property type="match status" value="1"/>
</dbReference>
<evidence type="ECO:0000256" key="12">
    <source>
        <dbReference type="ARBA" id="ARBA00023306"/>
    </source>
</evidence>
<feature type="transmembrane region" description="Helical" evidence="16">
    <location>
        <begin position="294"/>
        <end position="313"/>
    </location>
</feature>
<evidence type="ECO:0000256" key="4">
    <source>
        <dbReference type="ARBA" id="ARBA00022618"/>
    </source>
</evidence>
<dbReference type="EC" id="2.4.99.28" evidence="16"/>
<evidence type="ECO:0000256" key="16">
    <source>
        <dbReference type="HAMAP-Rule" id="MF_00913"/>
    </source>
</evidence>
<keyword evidence="7 16" id="KW-0812">Transmembrane</keyword>
<feature type="transmembrane region" description="Helical" evidence="16">
    <location>
        <begin position="31"/>
        <end position="54"/>
    </location>
</feature>
<keyword evidence="4 16" id="KW-0132">Cell division</keyword>
<keyword evidence="16" id="KW-0997">Cell inner membrane</keyword>
<dbReference type="Proteomes" id="UP000598488">
    <property type="component" value="Unassembled WGS sequence"/>
</dbReference>
<evidence type="ECO:0000313" key="18">
    <source>
        <dbReference type="Proteomes" id="UP000598488"/>
    </source>
</evidence>
<sequence>MNFRVLLHPIKFLRDNLERIRFQEFCKIDPIFLASVACVLMLGIVMVSSASIFLSETKYAHPFYFMTRQIIYLIIGLGFGYFMMAIPTASLQKISIILMWIGLLLLLAVLLPVLGKTVNGSQRWINLGVFNLQASEVAKVCMVVYVSGYLVRRADRVKQRLIGSVMPMLVSSFFVFLLLLEPDFGASVVLLGTVVALLFIAGAPVNQFIILLLGVIGFLGLIAVSESYRVKRLLNFMDPWADPYNDGYQLSQALIAYGRGEWFGLGLGNSVQKLAYLPEAHTDFVFSIWVEETGMLGGLMLLGVFGVMLSRMFKIGQFAMKLGRLFQGYMCFGFAILIIAQVIINVGVNTGFLPTKGLTLPLISYGGSSLIITLSSLFVVGRVDIENRLIAADSNLAPSLKQKKWPKLFGKMKAEQRTEVGE</sequence>
<feature type="transmembrane region" description="Helical" evidence="16">
    <location>
        <begin position="66"/>
        <end position="84"/>
    </location>
</feature>
<evidence type="ECO:0000256" key="13">
    <source>
        <dbReference type="ARBA" id="ARBA00023316"/>
    </source>
</evidence>
<comment type="subcellular location">
    <subcellularLocation>
        <location evidence="16">Cell inner membrane</location>
        <topology evidence="16">Multi-pass membrane protein</topology>
    </subcellularLocation>
    <subcellularLocation>
        <location evidence="1">Cell membrane</location>
        <topology evidence="1">Multi-pass membrane protein</topology>
    </subcellularLocation>
    <text evidence="16">Localizes to the division septum.</text>
</comment>
<comment type="pathway">
    <text evidence="2 16">Cell wall biogenesis; peptidoglycan biosynthesis.</text>
</comment>
<dbReference type="EMBL" id="JAEMUH010000013">
    <property type="protein sequence ID" value="MBJ7551817.1"/>
    <property type="molecule type" value="Genomic_DNA"/>
</dbReference>
<dbReference type="RefSeq" id="WP_199463405.1">
    <property type="nucleotide sequence ID" value="NZ_JAEMUH010000013.1"/>
</dbReference>
<evidence type="ECO:0000256" key="10">
    <source>
        <dbReference type="ARBA" id="ARBA00022989"/>
    </source>
</evidence>
<evidence type="ECO:0000256" key="7">
    <source>
        <dbReference type="ARBA" id="ARBA00022692"/>
    </source>
</evidence>
<comment type="function">
    <text evidence="16">Peptidoglycan polymerase that is essential for cell division.</text>
</comment>
<keyword evidence="10 16" id="KW-1133">Transmembrane helix</keyword>
<feature type="transmembrane region" description="Helical" evidence="16">
    <location>
        <begin position="161"/>
        <end position="178"/>
    </location>
</feature>
<keyword evidence="5 16" id="KW-0328">Glycosyltransferase</keyword>
<evidence type="ECO:0000256" key="14">
    <source>
        <dbReference type="ARBA" id="ARBA00038053"/>
    </source>
</evidence>
<keyword evidence="8 16" id="KW-0133">Cell shape</keyword>
<feature type="transmembrane region" description="Helical" evidence="16">
    <location>
        <begin position="184"/>
        <end position="201"/>
    </location>
</feature>
<organism evidence="17 18">
    <name type="scientific">Marinomonas ostreistagni</name>
    <dbReference type="NCBI Taxonomy" id="359209"/>
    <lineage>
        <taxon>Bacteria</taxon>
        <taxon>Pseudomonadati</taxon>
        <taxon>Pseudomonadota</taxon>
        <taxon>Gammaproteobacteria</taxon>
        <taxon>Oceanospirillales</taxon>
        <taxon>Oceanospirillaceae</taxon>
        <taxon>Marinomonas</taxon>
    </lineage>
</organism>
<comment type="catalytic activity">
    <reaction evidence="15 16">
        <text>[GlcNAc-(1-&gt;4)-Mur2Ac(oyl-L-Ala-gamma-D-Glu-L-Lys-D-Ala-D-Ala)](n)-di-trans,octa-cis-undecaprenyl diphosphate + beta-D-GlcNAc-(1-&gt;4)-Mur2Ac(oyl-L-Ala-gamma-D-Glu-L-Lys-D-Ala-D-Ala)-di-trans,octa-cis-undecaprenyl diphosphate = [GlcNAc-(1-&gt;4)-Mur2Ac(oyl-L-Ala-gamma-D-Glu-L-Lys-D-Ala-D-Ala)](n+1)-di-trans,octa-cis-undecaprenyl diphosphate + di-trans,octa-cis-undecaprenyl diphosphate + H(+)</text>
        <dbReference type="Rhea" id="RHEA:23708"/>
        <dbReference type="Rhea" id="RHEA-COMP:9602"/>
        <dbReference type="Rhea" id="RHEA-COMP:9603"/>
        <dbReference type="ChEBI" id="CHEBI:15378"/>
        <dbReference type="ChEBI" id="CHEBI:58405"/>
        <dbReference type="ChEBI" id="CHEBI:60033"/>
        <dbReference type="ChEBI" id="CHEBI:78435"/>
        <dbReference type="EC" id="2.4.99.28"/>
    </reaction>
</comment>
<feature type="transmembrane region" description="Helical" evidence="16">
    <location>
        <begin position="208"/>
        <end position="228"/>
    </location>
</feature>
<evidence type="ECO:0000256" key="8">
    <source>
        <dbReference type="ARBA" id="ARBA00022960"/>
    </source>
</evidence>
<feature type="transmembrane region" description="Helical" evidence="16">
    <location>
        <begin position="96"/>
        <end position="115"/>
    </location>
</feature>
<feature type="transmembrane region" description="Helical" evidence="16">
    <location>
        <begin position="360"/>
        <end position="380"/>
    </location>
</feature>
<accession>A0ABS0ZDS2</accession>
<dbReference type="InterPro" id="IPR001182">
    <property type="entry name" value="FtsW/RodA"/>
</dbReference>
<keyword evidence="12 16" id="KW-0131">Cell cycle</keyword>
<keyword evidence="13 16" id="KW-0961">Cell wall biogenesis/degradation</keyword>
<evidence type="ECO:0000256" key="15">
    <source>
        <dbReference type="ARBA" id="ARBA00049902"/>
    </source>
</evidence>
<reference evidence="17 18" key="1">
    <citation type="submission" date="2020-12" db="EMBL/GenBank/DDBJ databases">
        <title>Comparative genome analysis of fungal antagonists Marinomonas ostreistagni 398 and M. spartinae 468.</title>
        <authorList>
            <person name="Fields J.L."/>
            <person name="Mavrodi O.V."/>
            <person name="Biber P.D."/>
            <person name="Indest K.J."/>
            <person name="Mavrodi D.V."/>
        </authorList>
    </citation>
    <scope>NUCLEOTIDE SEQUENCE [LARGE SCALE GENOMIC DNA]</scope>
    <source>
        <strain evidence="17 18">USM7</strain>
    </source>
</reference>
<feature type="transmembrane region" description="Helical" evidence="16">
    <location>
        <begin position="325"/>
        <end position="348"/>
    </location>
</feature>
<evidence type="ECO:0000256" key="11">
    <source>
        <dbReference type="ARBA" id="ARBA00023136"/>
    </source>
</evidence>
<protein>
    <recommendedName>
        <fullName evidence="16">Probable peptidoglycan glycosyltransferase FtsW</fullName>
        <shortName evidence="16">PGT</shortName>
        <ecNumber evidence="16">2.4.99.28</ecNumber>
    </recommendedName>
    <alternativeName>
        <fullName evidence="16">Cell division protein FtsW</fullName>
    </alternativeName>
    <alternativeName>
        <fullName evidence="16">Cell wall polymerase</fullName>
    </alternativeName>
    <alternativeName>
        <fullName evidence="16">Peptidoglycan polymerase</fullName>
        <shortName evidence="16">PG polymerase</shortName>
    </alternativeName>
</protein>
<evidence type="ECO:0000256" key="6">
    <source>
        <dbReference type="ARBA" id="ARBA00022679"/>
    </source>
</evidence>
<evidence type="ECO:0000256" key="1">
    <source>
        <dbReference type="ARBA" id="ARBA00004651"/>
    </source>
</evidence>